<feature type="domain" description="CCHC-type" evidence="2">
    <location>
        <begin position="77"/>
        <end position="92"/>
    </location>
</feature>
<organism evidence="3 4">
    <name type="scientific">Gnathostoma spinigerum</name>
    <dbReference type="NCBI Taxonomy" id="75299"/>
    <lineage>
        <taxon>Eukaryota</taxon>
        <taxon>Metazoa</taxon>
        <taxon>Ecdysozoa</taxon>
        <taxon>Nematoda</taxon>
        <taxon>Chromadorea</taxon>
        <taxon>Rhabditida</taxon>
        <taxon>Spirurina</taxon>
        <taxon>Gnathostomatomorpha</taxon>
        <taxon>Gnathostomatoidea</taxon>
        <taxon>Gnathostomatidae</taxon>
        <taxon>Gnathostoma</taxon>
    </lineage>
</organism>
<dbReference type="AlphaFoldDB" id="A0ABD6ELP8"/>
<dbReference type="Proteomes" id="UP001608902">
    <property type="component" value="Unassembled WGS sequence"/>
</dbReference>
<comment type="caution">
    <text evidence="3">The sequence shown here is derived from an EMBL/GenBank/DDBJ whole genome shotgun (WGS) entry which is preliminary data.</text>
</comment>
<dbReference type="SUPFAM" id="SSF57756">
    <property type="entry name" value="Retrovirus zinc finger-like domains"/>
    <property type="match status" value="1"/>
</dbReference>
<name>A0ABD6ELP8_9BILA</name>
<evidence type="ECO:0000256" key="1">
    <source>
        <dbReference type="SAM" id="MobiDB-lite"/>
    </source>
</evidence>
<dbReference type="InterPro" id="IPR001878">
    <property type="entry name" value="Znf_CCHC"/>
</dbReference>
<dbReference type="PANTHER" id="PTHR47331:SF5">
    <property type="entry name" value="RIBONUCLEASE H"/>
    <property type="match status" value="1"/>
</dbReference>
<feature type="domain" description="CCHC-type" evidence="2">
    <location>
        <begin position="127"/>
        <end position="143"/>
    </location>
</feature>
<evidence type="ECO:0000259" key="2">
    <source>
        <dbReference type="SMART" id="SM00343"/>
    </source>
</evidence>
<dbReference type="InterPro" id="IPR036875">
    <property type="entry name" value="Znf_CCHC_sf"/>
</dbReference>
<reference evidence="3 4" key="1">
    <citation type="submission" date="2024-08" db="EMBL/GenBank/DDBJ databases">
        <title>Gnathostoma spinigerum genome.</title>
        <authorList>
            <person name="Gonzalez-Bertolin B."/>
            <person name="Monzon S."/>
            <person name="Zaballos A."/>
            <person name="Jimenez P."/>
            <person name="Dekumyoy P."/>
            <person name="Varona S."/>
            <person name="Cuesta I."/>
            <person name="Sumanam S."/>
            <person name="Adisakwattana P."/>
            <person name="Gasser R.B."/>
            <person name="Hernandez-Gonzalez A."/>
            <person name="Young N.D."/>
            <person name="Perteguer M.J."/>
        </authorList>
    </citation>
    <scope>NUCLEOTIDE SEQUENCE [LARGE SCALE GENOMIC DNA]</scope>
    <source>
        <strain evidence="3">AL3</strain>
        <tissue evidence="3">Liver</tissue>
    </source>
</reference>
<gene>
    <name evidence="3" type="ORF">AB6A40_004351</name>
</gene>
<dbReference type="SMART" id="SM00343">
    <property type="entry name" value="ZnF_C2HC"/>
    <property type="match status" value="3"/>
</dbReference>
<protein>
    <recommendedName>
        <fullName evidence="2">CCHC-type domain-containing protein</fullName>
    </recommendedName>
</protein>
<dbReference type="Pfam" id="PF05585">
    <property type="entry name" value="DUF1758"/>
    <property type="match status" value="1"/>
</dbReference>
<feature type="domain" description="CCHC-type" evidence="2">
    <location>
        <begin position="108"/>
        <end position="124"/>
    </location>
</feature>
<dbReference type="Gene3D" id="4.10.60.10">
    <property type="entry name" value="Zinc finger, CCHC-type"/>
    <property type="match status" value="1"/>
</dbReference>
<evidence type="ECO:0000313" key="3">
    <source>
        <dbReference type="EMBL" id="MFH4977642.1"/>
    </source>
</evidence>
<dbReference type="GO" id="GO:0019899">
    <property type="term" value="F:enzyme binding"/>
    <property type="evidence" value="ECO:0007669"/>
    <property type="project" value="UniProtKB-ARBA"/>
</dbReference>
<evidence type="ECO:0000313" key="4">
    <source>
        <dbReference type="Proteomes" id="UP001608902"/>
    </source>
</evidence>
<dbReference type="InterPro" id="IPR008737">
    <property type="entry name" value="DUF1758"/>
</dbReference>
<keyword evidence="4" id="KW-1185">Reference proteome</keyword>
<accession>A0ABD6ELP8</accession>
<sequence>MRRKLQAILRIRENVKAASAEKHLNDPQLTRKQGGIDRKDIGGRNYETEMRITSALSALTKEQTEMKEKERKPPRTGCAFCSDNHWADACPNYTTLKERFDRARQLRICFKCLRPGHNQINCERNATCYHCSRKGHPSALCKTWHRTKQSEEKDSGQEAETVRAIAAIATRGAQNPEITVLLLSAMVEVEADEPLARTLNMSVLFDVGSERSFITEDAVNKLGIKETHKETLTVDGFGGVNAIHCDSARVKLNFRRKDGRFFTLTANSVPQLTGEIRKAVLTERTIRELGVTRKADIPTIMVKPEILVGADYFHEIFRNSVAMKLPSGFYRIQTCLGDMISGKGTVRNNEKQSHDPRNRYRCNV</sequence>
<dbReference type="EMBL" id="JBGFUD010002474">
    <property type="protein sequence ID" value="MFH4977642.1"/>
    <property type="molecule type" value="Genomic_DNA"/>
</dbReference>
<feature type="region of interest" description="Disordered" evidence="1">
    <location>
        <begin position="19"/>
        <end position="41"/>
    </location>
</feature>
<dbReference type="PANTHER" id="PTHR47331">
    <property type="entry name" value="PHD-TYPE DOMAIN-CONTAINING PROTEIN"/>
    <property type="match status" value="1"/>
</dbReference>
<proteinExistence type="predicted"/>